<name>A0ABY4P5K5_9PSEU</name>
<accession>A0ABY4P5K5</accession>
<organism evidence="1 2">
    <name type="scientific">Amycolatopsis thermalba</name>
    <dbReference type="NCBI Taxonomy" id="944492"/>
    <lineage>
        <taxon>Bacteria</taxon>
        <taxon>Bacillati</taxon>
        <taxon>Actinomycetota</taxon>
        <taxon>Actinomycetes</taxon>
        <taxon>Pseudonocardiales</taxon>
        <taxon>Pseudonocardiaceae</taxon>
        <taxon>Amycolatopsis</taxon>
    </lineage>
</organism>
<keyword evidence="2" id="KW-1185">Reference proteome</keyword>
<dbReference type="RefSeq" id="WP_116110900.1">
    <property type="nucleotide sequence ID" value="NZ_CP091196.1"/>
</dbReference>
<evidence type="ECO:0000313" key="1">
    <source>
        <dbReference type="EMBL" id="UQS27561.1"/>
    </source>
</evidence>
<sequence>MTEPAKLNEPLGELTFLGKDADSVGGNCPSVFKTSRGSYVVQGWKIKDPDAMAQLKAAGMPDWEDAVEIPANLVRLFDHG</sequence>
<evidence type="ECO:0000313" key="2">
    <source>
        <dbReference type="Proteomes" id="UP000830158"/>
    </source>
</evidence>
<protein>
    <submittedName>
        <fullName evidence="1">Uncharacterized protein</fullName>
    </submittedName>
</protein>
<dbReference type="Proteomes" id="UP000830158">
    <property type="component" value="Chromosome"/>
</dbReference>
<proteinExistence type="predicted"/>
<gene>
    <name evidence="1" type="ORF">L1857_34580</name>
</gene>
<dbReference type="EMBL" id="CP091196">
    <property type="protein sequence ID" value="UQS27561.1"/>
    <property type="molecule type" value="Genomic_DNA"/>
</dbReference>
<reference evidence="1" key="1">
    <citation type="submission" date="2022-01" db="EMBL/GenBank/DDBJ databases">
        <title>PSI-footprinting approach for the identification of protein synthesis inhibitor producers.</title>
        <authorList>
            <person name="Handel F."/>
            <person name="Kulik A."/>
            <person name="Wex K.W."/>
            <person name="Berscheid A."/>
            <person name="Saur J.S."/>
            <person name="Winkler A."/>
            <person name="Wibberg D."/>
            <person name="Kalinowski J."/>
            <person name="Broetz-Oesterhelt H."/>
            <person name="Mast Y."/>
        </authorList>
    </citation>
    <scope>NUCLEOTIDE SEQUENCE</scope>
    <source>
        <strain evidence="1">KNN 49.3e</strain>
    </source>
</reference>